<keyword evidence="1" id="KW-0472">Membrane</keyword>
<dbReference type="AlphaFoldDB" id="A0A7W8CZ01"/>
<accession>A0A7W8CZ01</accession>
<proteinExistence type="predicted"/>
<comment type="caution">
    <text evidence="2">The sequence shown here is derived from an EMBL/GenBank/DDBJ whole genome shotgun (WGS) entry which is preliminary data.</text>
</comment>
<sequence>MDLRLNFVFIFASIVTFVFVMYQIRKQGLNIGDAIVWILWSVALMIVSIFPGLAVRLGSLLGFISTSNFVFSVFIFFIYIVVFWQMVEISRLKEKQKELIQRLSIKDYEQREKEKGGSGHE</sequence>
<evidence type="ECO:0008006" key="4">
    <source>
        <dbReference type="Google" id="ProtNLM"/>
    </source>
</evidence>
<feature type="transmembrane region" description="Helical" evidence="1">
    <location>
        <begin position="34"/>
        <end position="54"/>
    </location>
</feature>
<feature type="transmembrane region" description="Helical" evidence="1">
    <location>
        <begin position="60"/>
        <end position="87"/>
    </location>
</feature>
<dbReference type="InterPro" id="IPR019277">
    <property type="entry name" value="DUF2304"/>
</dbReference>
<protein>
    <recommendedName>
        <fullName evidence="4">DUF2304 domain-containing protein</fullName>
    </recommendedName>
</protein>
<dbReference type="EMBL" id="JACHHK010000003">
    <property type="protein sequence ID" value="MBB5182897.1"/>
    <property type="molecule type" value="Genomic_DNA"/>
</dbReference>
<name>A0A7W8CZ01_9FIRM</name>
<organism evidence="2 3">
    <name type="scientific">Catenisphaera adipataccumulans</name>
    <dbReference type="NCBI Taxonomy" id="700500"/>
    <lineage>
        <taxon>Bacteria</taxon>
        <taxon>Bacillati</taxon>
        <taxon>Bacillota</taxon>
        <taxon>Erysipelotrichia</taxon>
        <taxon>Erysipelotrichales</taxon>
        <taxon>Erysipelotrichaceae</taxon>
        <taxon>Catenisphaera</taxon>
    </lineage>
</organism>
<dbReference type="Pfam" id="PF10066">
    <property type="entry name" value="DUF2304"/>
    <property type="match status" value="1"/>
</dbReference>
<gene>
    <name evidence="2" type="ORF">HNQ47_000917</name>
</gene>
<keyword evidence="3" id="KW-1185">Reference proteome</keyword>
<evidence type="ECO:0000313" key="2">
    <source>
        <dbReference type="EMBL" id="MBB5182897.1"/>
    </source>
</evidence>
<keyword evidence="1" id="KW-0812">Transmembrane</keyword>
<evidence type="ECO:0000313" key="3">
    <source>
        <dbReference type="Proteomes" id="UP000539953"/>
    </source>
</evidence>
<feature type="transmembrane region" description="Helical" evidence="1">
    <location>
        <begin position="6"/>
        <end position="22"/>
    </location>
</feature>
<keyword evidence="1" id="KW-1133">Transmembrane helix</keyword>
<evidence type="ECO:0000256" key="1">
    <source>
        <dbReference type="SAM" id="Phobius"/>
    </source>
</evidence>
<dbReference type="Proteomes" id="UP000539953">
    <property type="component" value="Unassembled WGS sequence"/>
</dbReference>
<dbReference type="RefSeq" id="WP_183328010.1">
    <property type="nucleotide sequence ID" value="NZ_JACHHK010000003.1"/>
</dbReference>
<reference evidence="2 3" key="1">
    <citation type="submission" date="2020-08" db="EMBL/GenBank/DDBJ databases">
        <title>Genomic Encyclopedia of Type Strains, Phase IV (KMG-IV): sequencing the most valuable type-strain genomes for metagenomic binning, comparative biology and taxonomic classification.</title>
        <authorList>
            <person name="Goeker M."/>
        </authorList>
    </citation>
    <scope>NUCLEOTIDE SEQUENCE [LARGE SCALE GENOMIC DNA]</scope>
    <source>
        <strain evidence="2 3">DSM 25799</strain>
    </source>
</reference>